<feature type="compositionally biased region" description="Basic and acidic residues" evidence="1">
    <location>
        <begin position="132"/>
        <end position="143"/>
    </location>
</feature>
<name>A0AAE0I9N6_9PEZI</name>
<dbReference type="AlphaFoldDB" id="A0AAE0I9N6"/>
<evidence type="ECO:0000313" key="3">
    <source>
        <dbReference type="Proteomes" id="UP001286456"/>
    </source>
</evidence>
<feature type="region of interest" description="Disordered" evidence="1">
    <location>
        <begin position="19"/>
        <end position="102"/>
    </location>
</feature>
<feature type="compositionally biased region" description="Polar residues" evidence="1">
    <location>
        <begin position="60"/>
        <end position="71"/>
    </location>
</feature>
<reference evidence="2" key="2">
    <citation type="submission" date="2023-06" db="EMBL/GenBank/DDBJ databases">
        <authorList>
            <consortium name="Lawrence Berkeley National Laboratory"/>
            <person name="Haridas S."/>
            <person name="Hensen N."/>
            <person name="Bonometti L."/>
            <person name="Westerberg I."/>
            <person name="Brannstrom I.O."/>
            <person name="Guillou S."/>
            <person name="Cros-Aarteil S."/>
            <person name="Calhoun S."/>
            <person name="Kuo A."/>
            <person name="Mondo S."/>
            <person name="Pangilinan J."/>
            <person name="Riley R."/>
            <person name="Labutti K."/>
            <person name="Andreopoulos B."/>
            <person name="Lipzen A."/>
            <person name="Chen C."/>
            <person name="Yanf M."/>
            <person name="Daum C."/>
            <person name="Ng V."/>
            <person name="Clum A."/>
            <person name="Steindorff A."/>
            <person name="Ohm R."/>
            <person name="Martin F."/>
            <person name="Silar P."/>
            <person name="Natvig D."/>
            <person name="Lalanne C."/>
            <person name="Gautier V."/>
            <person name="Ament-Velasquez S.L."/>
            <person name="Kruys A."/>
            <person name="Hutchinson M.I."/>
            <person name="Powell A.J."/>
            <person name="Barry K."/>
            <person name="Miller A.N."/>
            <person name="Grigoriev I.V."/>
            <person name="Debuchy R."/>
            <person name="Gladieux P."/>
            <person name="Thoren M.H."/>
            <person name="Johannesson H."/>
        </authorList>
    </citation>
    <scope>NUCLEOTIDE SEQUENCE</scope>
    <source>
        <strain evidence="2">SMH4131-1</strain>
    </source>
</reference>
<feature type="region of interest" description="Disordered" evidence="1">
    <location>
        <begin position="132"/>
        <end position="168"/>
    </location>
</feature>
<feature type="compositionally biased region" description="Basic and acidic residues" evidence="1">
    <location>
        <begin position="82"/>
        <end position="92"/>
    </location>
</feature>
<dbReference type="EMBL" id="JAUEPO010000005">
    <property type="protein sequence ID" value="KAK3320895.1"/>
    <property type="molecule type" value="Genomic_DNA"/>
</dbReference>
<keyword evidence="3" id="KW-1185">Reference proteome</keyword>
<comment type="caution">
    <text evidence="2">The sequence shown here is derived from an EMBL/GenBank/DDBJ whole genome shotgun (WGS) entry which is preliminary data.</text>
</comment>
<sequence length="202" mass="22590">MDGSPSFLFPSSFFKRQKEEGTLLIGHQDPGESMEPNKPGCHQSVHQPADRQARIANWTPEPNSQEPSTDLSGRRGGARGDPANDKLSDGVPRRGATRSTICSRKITTSPHPHVFVLRDRWVLIHRPDTSRDLQNGERKEREIGRKKKKKANKSNGTRDPLAPQISQRSKMTEIGIGWALLDWSPSKLTWRGAHLASSSMQQ</sequence>
<organism evidence="2 3">
    <name type="scientific">Cercophora scortea</name>
    <dbReference type="NCBI Taxonomy" id="314031"/>
    <lineage>
        <taxon>Eukaryota</taxon>
        <taxon>Fungi</taxon>
        <taxon>Dikarya</taxon>
        <taxon>Ascomycota</taxon>
        <taxon>Pezizomycotina</taxon>
        <taxon>Sordariomycetes</taxon>
        <taxon>Sordariomycetidae</taxon>
        <taxon>Sordariales</taxon>
        <taxon>Lasiosphaeriaceae</taxon>
        <taxon>Cercophora</taxon>
    </lineage>
</organism>
<gene>
    <name evidence="2" type="ORF">B0T19DRAFT_252251</name>
</gene>
<proteinExistence type="predicted"/>
<accession>A0AAE0I9N6</accession>
<dbReference type="Proteomes" id="UP001286456">
    <property type="component" value="Unassembled WGS sequence"/>
</dbReference>
<protein>
    <submittedName>
        <fullName evidence="2">Uncharacterized protein</fullName>
    </submittedName>
</protein>
<evidence type="ECO:0000313" key="2">
    <source>
        <dbReference type="EMBL" id="KAK3320895.1"/>
    </source>
</evidence>
<reference evidence="2" key="1">
    <citation type="journal article" date="2023" name="Mol. Phylogenet. Evol.">
        <title>Genome-scale phylogeny and comparative genomics of the fungal order Sordariales.</title>
        <authorList>
            <person name="Hensen N."/>
            <person name="Bonometti L."/>
            <person name="Westerberg I."/>
            <person name="Brannstrom I.O."/>
            <person name="Guillou S."/>
            <person name="Cros-Aarteil S."/>
            <person name="Calhoun S."/>
            <person name="Haridas S."/>
            <person name="Kuo A."/>
            <person name="Mondo S."/>
            <person name="Pangilinan J."/>
            <person name="Riley R."/>
            <person name="LaButti K."/>
            <person name="Andreopoulos B."/>
            <person name="Lipzen A."/>
            <person name="Chen C."/>
            <person name="Yan M."/>
            <person name="Daum C."/>
            <person name="Ng V."/>
            <person name="Clum A."/>
            <person name="Steindorff A."/>
            <person name="Ohm R.A."/>
            <person name="Martin F."/>
            <person name="Silar P."/>
            <person name="Natvig D.O."/>
            <person name="Lalanne C."/>
            <person name="Gautier V."/>
            <person name="Ament-Velasquez S.L."/>
            <person name="Kruys A."/>
            <person name="Hutchinson M.I."/>
            <person name="Powell A.J."/>
            <person name="Barry K."/>
            <person name="Miller A.N."/>
            <person name="Grigoriev I.V."/>
            <person name="Debuchy R."/>
            <person name="Gladieux P."/>
            <person name="Hiltunen Thoren M."/>
            <person name="Johannesson H."/>
        </authorList>
    </citation>
    <scope>NUCLEOTIDE SEQUENCE</scope>
    <source>
        <strain evidence="2">SMH4131-1</strain>
    </source>
</reference>
<evidence type="ECO:0000256" key="1">
    <source>
        <dbReference type="SAM" id="MobiDB-lite"/>
    </source>
</evidence>